<evidence type="ECO:0000256" key="5">
    <source>
        <dbReference type="ARBA" id="ARBA00022989"/>
    </source>
</evidence>
<gene>
    <name evidence="9" type="ORF">ABW99_06565</name>
</gene>
<evidence type="ECO:0000256" key="3">
    <source>
        <dbReference type="ARBA" id="ARBA00022475"/>
    </source>
</evidence>
<feature type="transmembrane region" description="Helical" evidence="7">
    <location>
        <begin position="197"/>
        <end position="216"/>
    </location>
</feature>
<keyword evidence="6 7" id="KW-0472">Membrane</keyword>
<feature type="transmembrane region" description="Helical" evidence="7">
    <location>
        <begin position="63"/>
        <end position="86"/>
    </location>
</feature>
<evidence type="ECO:0000259" key="8">
    <source>
        <dbReference type="PROSITE" id="PS50850"/>
    </source>
</evidence>
<dbReference type="STRING" id="445709.ABW99_06565"/>
<feature type="domain" description="Major facilitator superfamily (MFS) profile" evidence="8">
    <location>
        <begin position="24"/>
        <end position="437"/>
    </location>
</feature>
<dbReference type="EMBL" id="CP011568">
    <property type="protein sequence ID" value="AKJ67931.1"/>
    <property type="molecule type" value="Genomic_DNA"/>
</dbReference>
<feature type="transmembrane region" description="Helical" evidence="7">
    <location>
        <begin position="122"/>
        <end position="142"/>
    </location>
</feature>
<evidence type="ECO:0000256" key="2">
    <source>
        <dbReference type="ARBA" id="ARBA00022448"/>
    </source>
</evidence>
<dbReference type="InterPro" id="IPR036259">
    <property type="entry name" value="MFS_trans_sf"/>
</dbReference>
<dbReference type="Gene3D" id="1.20.1250.20">
    <property type="entry name" value="MFS general substrate transporter like domains"/>
    <property type="match status" value="2"/>
</dbReference>
<comment type="subcellular location">
    <subcellularLocation>
        <location evidence="1">Cell membrane</location>
        <topology evidence="1">Multi-pass membrane protein</topology>
    </subcellularLocation>
</comment>
<feature type="transmembrane region" description="Helical" evidence="7">
    <location>
        <begin position="163"/>
        <end position="185"/>
    </location>
</feature>
<dbReference type="PROSITE" id="PS50850">
    <property type="entry name" value="MFS"/>
    <property type="match status" value="1"/>
</dbReference>
<feature type="transmembrane region" description="Helical" evidence="7">
    <location>
        <begin position="285"/>
        <end position="304"/>
    </location>
</feature>
<dbReference type="InterPro" id="IPR020846">
    <property type="entry name" value="MFS_dom"/>
</dbReference>
<dbReference type="AlphaFoldDB" id="A0A0G3ETD7"/>
<keyword evidence="10" id="KW-1185">Reference proteome</keyword>
<dbReference type="RefSeq" id="WP_047213751.1">
    <property type="nucleotide sequence ID" value="NZ_CP011568.3"/>
</dbReference>
<dbReference type="Pfam" id="PF07690">
    <property type="entry name" value="MFS_1"/>
    <property type="match status" value="1"/>
</dbReference>
<dbReference type="InterPro" id="IPR011701">
    <property type="entry name" value="MFS"/>
</dbReference>
<feature type="transmembrane region" description="Helical" evidence="7">
    <location>
        <begin position="98"/>
        <end position="116"/>
    </location>
</feature>
<dbReference type="PATRIC" id="fig|445709.3.peg.1407"/>
<name>A0A0G3ETD7_9BURK</name>
<keyword evidence="2" id="KW-0813">Transport</keyword>
<feature type="transmembrane region" description="Helical" evidence="7">
    <location>
        <begin position="341"/>
        <end position="358"/>
    </location>
</feature>
<keyword evidence="3" id="KW-1003">Cell membrane</keyword>
<keyword evidence="5 7" id="KW-1133">Transmembrane helix</keyword>
<dbReference type="Proteomes" id="UP000036700">
    <property type="component" value="Chromosome"/>
</dbReference>
<dbReference type="GO" id="GO:0022857">
    <property type="term" value="F:transmembrane transporter activity"/>
    <property type="evidence" value="ECO:0007669"/>
    <property type="project" value="InterPro"/>
</dbReference>
<evidence type="ECO:0000313" key="10">
    <source>
        <dbReference type="Proteomes" id="UP000036700"/>
    </source>
</evidence>
<dbReference type="OrthoDB" id="6766492at2"/>
<reference evidence="10" key="1">
    <citation type="submission" date="2015-06" db="EMBL/GenBank/DDBJ databases">
        <authorList>
            <person name="Lim Y.L."/>
            <person name="Ee R."/>
            <person name="Yong D."/>
            <person name="How K.Y."/>
            <person name="Yin W.F."/>
            <person name="Chan K.G."/>
        </authorList>
    </citation>
    <scope>NUCLEOTIDE SEQUENCE [LARGE SCALE GENOMIC DNA]</scope>
    <source>
        <strain evidence="10">DSM 25325</strain>
    </source>
</reference>
<keyword evidence="4 7" id="KW-0812">Transmembrane</keyword>
<sequence>MGFETAVASVPTPVPVPGAALRRTVLTSVVGQALEWYDFFLYGTAAALVFGKLFFPLGADPLIGTILAFGGFTVGFIARPIGGVVCGHLGDRIGRKRVLMLTFIAMGCATFAMGLLPTYARIGLWAPALLIALRVVQGLAAGGEWSGSILVISENAPPARRGFLSAWSPAGATLGFVLSSFAFLLTQSLSHEAFMAWGWRLPFLASVLIIVLGIYVRKRIPESAEFVKVADAGERVRTPLLEVIRRHPRQLLMVMGLRFGEGGASYVFFAFSLAYGKFLGLPNTLLLGAVTASMVLLIPAALWFGHLSDRIGRRPVYAFGALGIMAVAFPFFRLIHTGHPWLIVLAFVLANGVVLGALEGAQPAYMSELFPTGVRYSGLGLGREVSSVLGGGLSPVVATALLAHYRHAWPVAVYLLLLGGITALSLCFTPETLPRKQRIVEQVA</sequence>
<dbReference type="PANTHER" id="PTHR43045">
    <property type="entry name" value="SHIKIMATE TRANSPORTER"/>
    <property type="match status" value="1"/>
</dbReference>
<evidence type="ECO:0000256" key="4">
    <source>
        <dbReference type="ARBA" id="ARBA00022692"/>
    </source>
</evidence>
<evidence type="ECO:0000256" key="7">
    <source>
        <dbReference type="SAM" id="Phobius"/>
    </source>
</evidence>
<evidence type="ECO:0000256" key="1">
    <source>
        <dbReference type="ARBA" id="ARBA00004651"/>
    </source>
</evidence>
<dbReference type="PANTHER" id="PTHR43045:SF1">
    <property type="entry name" value="SHIKIMATE TRANSPORTER"/>
    <property type="match status" value="1"/>
</dbReference>
<dbReference type="CDD" id="cd17369">
    <property type="entry name" value="MFS_ShiA_like"/>
    <property type="match status" value="1"/>
</dbReference>
<feature type="transmembrane region" description="Helical" evidence="7">
    <location>
        <begin position="385"/>
        <end position="405"/>
    </location>
</feature>
<feature type="transmembrane region" description="Helical" evidence="7">
    <location>
        <begin position="251"/>
        <end position="273"/>
    </location>
</feature>
<dbReference type="GO" id="GO:0005886">
    <property type="term" value="C:plasma membrane"/>
    <property type="evidence" value="ECO:0007669"/>
    <property type="project" value="UniProtKB-SubCell"/>
</dbReference>
<protein>
    <submittedName>
        <fullName evidence="9">MFS transporter</fullName>
    </submittedName>
</protein>
<feature type="transmembrane region" description="Helical" evidence="7">
    <location>
        <begin position="39"/>
        <end position="57"/>
    </location>
</feature>
<accession>A0A0G3ETD7</accession>
<dbReference type="KEGG" id="ptx:ABW99_06565"/>
<feature type="transmembrane region" description="Helical" evidence="7">
    <location>
        <begin position="411"/>
        <end position="429"/>
    </location>
</feature>
<evidence type="ECO:0000256" key="6">
    <source>
        <dbReference type="ARBA" id="ARBA00023136"/>
    </source>
</evidence>
<evidence type="ECO:0000313" key="9">
    <source>
        <dbReference type="EMBL" id="AKJ67931.1"/>
    </source>
</evidence>
<organism evidence="9 10">
    <name type="scientific">Pandoraea thiooxydans</name>
    <dbReference type="NCBI Taxonomy" id="445709"/>
    <lineage>
        <taxon>Bacteria</taxon>
        <taxon>Pseudomonadati</taxon>
        <taxon>Pseudomonadota</taxon>
        <taxon>Betaproteobacteria</taxon>
        <taxon>Burkholderiales</taxon>
        <taxon>Burkholderiaceae</taxon>
        <taxon>Pandoraea</taxon>
    </lineage>
</organism>
<proteinExistence type="predicted"/>
<dbReference type="SUPFAM" id="SSF103473">
    <property type="entry name" value="MFS general substrate transporter"/>
    <property type="match status" value="1"/>
</dbReference>
<feature type="transmembrane region" description="Helical" evidence="7">
    <location>
        <begin position="316"/>
        <end position="335"/>
    </location>
</feature>